<sequence>MVMENGIAAGALAMGGAAQAQGKEINGMVINAAANATNSANAVSEENKESAAALNEATSAYEAETGDERAMSQDTHFPHGISHDAFVLQYVQPGLVGLIDGTVSSLAPIFAAAMSSSPRTAFLVGMATALGAGVSMGWSEALSDTGKTTGRGSAIVRGVITGGMTTIGGVFHTLPFLIPSLRLSLLIALIVVAIELFVIAWIRYHFLHVPMKNSLLVVTLGGAIVLAIGMLLGVS</sequence>
<keyword evidence="3" id="KW-1185">Reference proteome</keyword>
<dbReference type="EMBL" id="JGZR01000003">
    <property type="protein sequence ID" value="KFJ04548.1"/>
    <property type="molecule type" value="Genomic_DNA"/>
</dbReference>
<feature type="transmembrane region" description="Helical" evidence="1">
    <location>
        <begin position="214"/>
        <end position="234"/>
    </location>
</feature>
<dbReference type="Proteomes" id="UP000029055">
    <property type="component" value="Unassembled WGS sequence"/>
</dbReference>
<feature type="transmembrane region" description="Helical" evidence="1">
    <location>
        <begin position="183"/>
        <end position="202"/>
    </location>
</feature>
<evidence type="ECO:0000256" key="1">
    <source>
        <dbReference type="SAM" id="Phobius"/>
    </source>
</evidence>
<organism evidence="2 3">
    <name type="scientific">Bifidobacterium subtile</name>
    <dbReference type="NCBI Taxonomy" id="77635"/>
    <lineage>
        <taxon>Bacteria</taxon>
        <taxon>Bacillati</taxon>
        <taxon>Actinomycetota</taxon>
        <taxon>Actinomycetes</taxon>
        <taxon>Bifidobacteriales</taxon>
        <taxon>Bifidobacteriaceae</taxon>
        <taxon>Bifidobacterium</taxon>
    </lineage>
</organism>
<feature type="transmembrane region" description="Helical" evidence="1">
    <location>
        <begin position="121"/>
        <end position="142"/>
    </location>
</feature>
<comment type="caution">
    <text evidence="2">The sequence shown here is derived from an EMBL/GenBank/DDBJ whole genome shotgun (WGS) entry which is preliminary data.</text>
</comment>
<keyword evidence="1" id="KW-1133">Transmembrane helix</keyword>
<reference evidence="2 3" key="1">
    <citation type="submission" date="2014-03" db="EMBL/GenBank/DDBJ databases">
        <title>Genomics of Bifidobacteria.</title>
        <authorList>
            <person name="Ventura M."/>
            <person name="Milani C."/>
            <person name="Lugli G.A."/>
        </authorList>
    </citation>
    <scope>NUCLEOTIDE SEQUENCE [LARGE SCALE GENOMIC DNA]</scope>
    <source>
        <strain evidence="2 3">LMG 11597</strain>
    </source>
</reference>
<dbReference type="RefSeq" id="WP_161787723.1">
    <property type="nucleotide sequence ID" value="NZ_CP062939.1"/>
</dbReference>
<dbReference type="STRING" id="77635.BISU_0555"/>
<keyword evidence="1" id="KW-0812">Transmembrane</keyword>
<protein>
    <submittedName>
        <fullName evidence="2">Rubrerythrin</fullName>
    </submittedName>
</protein>
<accession>A0A087E9U7</accession>
<evidence type="ECO:0000313" key="3">
    <source>
        <dbReference type="Proteomes" id="UP000029055"/>
    </source>
</evidence>
<name>A0A087E9U7_9BIFI</name>
<dbReference type="eggNOG" id="COG1633">
    <property type="taxonomic scope" value="Bacteria"/>
</dbReference>
<dbReference type="AlphaFoldDB" id="A0A087E9U7"/>
<evidence type="ECO:0000313" key="2">
    <source>
        <dbReference type="EMBL" id="KFJ04548.1"/>
    </source>
</evidence>
<dbReference type="OrthoDB" id="32301at2"/>
<keyword evidence="1" id="KW-0472">Membrane</keyword>
<proteinExistence type="predicted"/>
<gene>
    <name evidence="2" type="ORF">BISU_0555</name>
</gene>
<feature type="transmembrane region" description="Helical" evidence="1">
    <location>
        <begin position="154"/>
        <end position="177"/>
    </location>
</feature>